<protein>
    <recommendedName>
        <fullName evidence="3">MerR family transcriptional regulator</fullName>
    </recommendedName>
</protein>
<name>A0A8J6Q108_9FLAO</name>
<dbReference type="Pfam" id="PF13591">
    <property type="entry name" value="MerR_2"/>
    <property type="match status" value="1"/>
</dbReference>
<gene>
    <name evidence="1" type="ORF">ICJ83_11510</name>
</gene>
<evidence type="ECO:0000313" key="2">
    <source>
        <dbReference type="Proteomes" id="UP000600588"/>
    </source>
</evidence>
<dbReference type="AlphaFoldDB" id="A0A8J6Q108"/>
<proteinExistence type="predicted"/>
<evidence type="ECO:0008006" key="3">
    <source>
        <dbReference type="Google" id="ProtNLM"/>
    </source>
</evidence>
<dbReference type="EMBL" id="JACVXB010000004">
    <property type="protein sequence ID" value="MBD0832762.1"/>
    <property type="molecule type" value="Genomic_DNA"/>
</dbReference>
<evidence type="ECO:0000313" key="1">
    <source>
        <dbReference type="EMBL" id="MBD0832762.1"/>
    </source>
</evidence>
<dbReference type="Proteomes" id="UP000600588">
    <property type="component" value="Unassembled WGS sequence"/>
</dbReference>
<dbReference type="RefSeq" id="WP_188230545.1">
    <property type="nucleotide sequence ID" value="NZ_JACVXB010000004.1"/>
</dbReference>
<sequence length="96" mass="11500">MKETVLISIQDIMEHHSLDVDFIDAIENYQLVTFVVQKSSKYIREDDMPRLEQIIRLHYDLEINMAGIEVIKHMLDKMEGLHDTIRKLQNKLNRYE</sequence>
<accession>A0A8J6Q108</accession>
<reference evidence="1 2" key="1">
    <citation type="submission" date="2020-09" db="EMBL/GenBank/DDBJ databases">
        <title>TT11 complete genome.</title>
        <authorList>
            <person name="Wu Z."/>
        </authorList>
    </citation>
    <scope>NUCLEOTIDE SEQUENCE [LARGE SCALE GENOMIC DNA]</scope>
    <source>
        <strain evidence="1 2">TT11</strain>
    </source>
</reference>
<organism evidence="1 2">
    <name type="scientific">Aestuariibaculum sediminum</name>
    <dbReference type="NCBI Taxonomy" id="2770637"/>
    <lineage>
        <taxon>Bacteria</taxon>
        <taxon>Pseudomonadati</taxon>
        <taxon>Bacteroidota</taxon>
        <taxon>Flavobacteriia</taxon>
        <taxon>Flavobacteriales</taxon>
        <taxon>Flavobacteriaceae</taxon>
    </lineage>
</organism>
<dbReference type="Gene3D" id="1.10.1660.10">
    <property type="match status" value="1"/>
</dbReference>
<keyword evidence="2" id="KW-1185">Reference proteome</keyword>
<comment type="caution">
    <text evidence="1">The sequence shown here is derived from an EMBL/GenBank/DDBJ whole genome shotgun (WGS) entry which is preliminary data.</text>
</comment>